<reference evidence="1 2" key="1">
    <citation type="submission" date="2009-02" db="EMBL/GenBank/DDBJ databases">
        <authorList>
            <person name="Fulton L."/>
            <person name="Clifton S."/>
            <person name="Fulton B."/>
            <person name="Xu J."/>
            <person name="Minx P."/>
            <person name="Pepin K.H."/>
            <person name="Johnson M."/>
            <person name="Bhonagiri V."/>
            <person name="Nash W.E."/>
            <person name="Mardis E.R."/>
            <person name="Wilson R.K."/>
        </authorList>
    </citation>
    <scope>NUCLEOTIDE SEQUENCE [LARGE SCALE GENOMIC DNA]</scope>
    <source>
        <strain evidence="1 2">DSM 16841</strain>
    </source>
</reference>
<dbReference type="Proteomes" id="UP000003561">
    <property type="component" value="Unassembled WGS sequence"/>
</dbReference>
<evidence type="ECO:0000313" key="2">
    <source>
        <dbReference type="Proteomes" id="UP000003561"/>
    </source>
</evidence>
<protein>
    <submittedName>
        <fullName evidence="1">Uncharacterized protein</fullName>
    </submittedName>
</protein>
<evidence type="ECO:0000313" key="1">
    <source>
        <dbReference type="EMBL" id="EEG94912.1"/>
    </source>
</evidence>
<dbReference type="AlphaFoldDB" id="C0FR50"/>
<dbReference type="EMBL" id="ACFY01000052">
    <property type="protein sequence ID" value="EEG94912.1"/>
    <property type="molecule type" value="Genomic_DNA"/>
</dbReference>
<accession>C0FR50</accession>
<reference evidence="1 2" key="2">
    <citation type="submission" date="2009-03" db="EMBL/GenBank/DDBJ databases">
        <title>Draft genome sequence of Roseburia inulinivorans (DSM 16841).</title>
        <authorList>
            <person name="Sudarsanam P."/>
            <person name="Ley R."/>
            <person name="Guruge J."/>
            <person name="Turnbaugh P.J."/>
            <person name="Mahowald M."/>
            <person name="Liep D."/>
            <person name="Gordon J."/>
        </authorList>
    </citation>
    <scope>NUCLEOTIDE SEQUENCE [LARGE SCALE GENOMIC DNA]</scope>
    <source>
        <strain evidence="1 2">DSM 16841</strain>
    </source>
</reference>
<proteinExistence type="predicted"/>
<comment type="caution">
    <text evidence="1">The sequence shown here is derived from an EMBL/GenBank/DDBJ whole genome shotgun (WGS) entry which is preliminary data.</text>
</comment>
<sequence>MDVWLSVSVYGKLSLQLYCAQVTCQKISREVGQKLSGYFLIFALQ</sequence>
<organism evidence="1 2">
    <name type="scientific">Roseburia inulinivorans DSM 16841</name>
    <dbReference type="NCBI Taxonomy" id="622312"/>
    <lineage>
        <taxon>Bacteria</taxon>
        <taxon>Bacillati</taxon>
        <taxon>Bacillota</taxon>
        <taxon>Clostridia</taxon>
        <taxon>Lachnospirales</taxon>
        <taxon>Lachnospiraceae</taxon>
        <taxon>Roseburia</taxon>
    </lineage>
</organism>
<name>C0FR50_9FIRM</name>
<gene>
    <name evidence="1" type="ORF">ROSEINA2194_01204</name>
</gene>